<name>A0ABV2Q7J4_9BURK</name>
<keyword evidence="2" id="KW-1185">Reference proteome</keyword>
<dbReference type="InterPro" id="IPR009078">
    <property type="entry name" value="Ferritin-like_SF"/>
</dbReference>
<dbReference type="SUPFAM" id="SSF47240">
    <property type="entry name" value="Ferritin-like"/>
    <property type="match status" value="1"/>
</dbReference>
<protein>
    <recommendedName>
        <fullName evidence="3">Ferritin-like domain-containing protein</fullName>
    </recommendedName>
</protein>
<evidence type="ECO:0008006" key="3">
    <source>
        <dbReference type="Google" id="ProtNLM"/>
    </source>
</evidence>
<accession>A0ABV2Q7J4</accession>
<comment type="caution">
    <text evidence="1">The sequence shown here is derived from an EMBL/GenBank/DDBJ whole genome shotgun (WGS) entry which is preliminary data.</text>
</comment>
<dbReference type="Proteomes" id="UP001549320">
    <property type="component" value="Unassembled WGS sequence"/>
</dbReference>
<dbReference type="RefSeq" id="WP_354442710.1">
    <property type="nucleotide sequence ID" value="NZ_JBEPSH010000003.1"/>
</dbReference>
<reference evidence="1 2" key="1">
    <citation type="submission" date="2024-06" db="EMBL/GenBank/DDBJ databases">
        <title>Sorghum-associated microbial communities from plants grown in Nebraska, USA.</title>
        <authorList>
            <person name="Schachtman D."/>
        </authorList>
    </citation>
    <scope>NUCLEOTIDE SEQUENCE [LARGE SCALE GENOMIC DNA]</scope>
    <source>
        <strain evidence="1 2">2709</strain>
    </source>
</reference>
<organism evidence="1 2">
    <name type="scientific">Ottowia thiooxydans</name>
    <dbReference type="NCBI Taxonomy" id="219182"/>
    <lineage>
        <taxon>Bacteria</taxon>
        <taxon>Pseudomonadati</taxon>
        <taxon>Pseudomonadota</taxon>
        <taxon>Betaproteobacteria</taxon>
        <taxon>Burkholderiales</taxon>
        <taxon>Comamonadaceae</taxon>
        <taxon>Ottowia</taxon>
    </lineage>
</organism>
<sequence length="310" mass="34759">MQVHAPAAAPAPTPLMVERRFPLDLHRSIQSIRELYETGKQRRWSPVKDIDWSKLDLSTYSPAALQAAQQIWSRRAWLEYTGLAETPALLIRFCLELDRESDPKYFLTVRNTEEAWHVECFHSYAKALGGYQSRPANSAWEDVINRTFYRDALNASQSLDAYVATQCAMADGLELELARLYAGNAREPIAAQILEQVVQAKERHASFGWLYLQERAAHMDAATKEMISKQITAWVTEVAFSGYHIPTLSTQIDTRPDASAATLAAEAGLGAATPESEQHAFKQYLQNAFDRLGQLGFAPTRPQHPVLGLL</sequence>
<proteinExistence type="predicted"/>
<evidence type="ECO:0000313" key="2">
    <source>
        <dbReference type="Proteomes" id="UP001549320"/>
    </source>
</evidence>
<evidence type="ECO:0000313" key="1">
    <source>
        <dbReference type="EMBL" id="MET4576645.1"/>
    </source>
</evidence>
<dbReference type="EMBL" id="JBEPSH010000003">
    <property type="protein sequence ID" value="MET4576645.1"/>
    <property type="molecule type" value="Genomic_DNA"/>
</dbReference>
<gene>
    <name evidence="1" type="ORF">ABIE13_001754</name>
</gene>